<organism evidence="6">
    <name type="scientific">Pseudoalteromonas prydzensis</name>
    <dbReference type="NCBI Taxonomy" id="182141"/>
    <lineage>
        <taxon>Bacteria</taxon>
        <taxon>Pseudomonadati</taxon>
        <taxon>Pseudomonadota</taxon>
        <taxon>Gammaproteobacteria</taxon>
        <taxon>Alteromonadales</taxon>
        <taxon>Pseudoalteromonadaceae</taxon>
        <taxon>Pseudoalteromonas</taxon>
    </lineage>
</organism>
<dbReference type="PANTHER" id="PTHR30537:SF5">
    <property type="entry name" value="HTH-TYPE TRANSCRIPTIONAL ACTIVATOR TTDR-RELATED"/>
    <property type="match status" value="1"/>
</dbReference>
<dbReference type="InterPro" id="IPR058163">
    <property type="entry name" value="LysR-type_TF_proteobact-type"/>
</dbReference>
<evidence type="ECO:0000256" key="4">
    <source>
        <dbReference type="ARBA" id="ARBA00023163"/>
    </source>
</evidence>
<dbReference type="Gene3D" id="3.40.190.10">
    <property type="entry name" value="Periplasmic binding protein-like II"/>
    <property type="match status" value="2"/>
</dbReference>
<dbReference type="InterPro" id="IPR000847">
    <property type="entry name" value="LysR_HTH_N"/>
</dbReference>
<proteinExistence type="inferred from homology"/>
<dbReference type="RefSeq" id="WP_304181082.1">
    <property type="nucleotide sequence ID" value="NZ_DRGM01000076.1"/>
</dbReference>
<dbReference type="PANTHER" id="PTHR30537">
    <property type="entry name" value="HTH-TYPE TRANSCRIPTIONAL REGULATOR"/>
    <property type="match status" value="1"/>
</dbReference>
<dbReference type="InterPro" id="IPR036388">
    <property type="entry name" value="WH-like_DNA-bd_sf"/>
</dbReference>
<gene>
    <name evidence="6" type="ORF">ENH88_06990</name>
</gene>
<dbReference type="GO" id="GO:0003677">
    <property type="term" value="F:DNA binding"/>
    <property type="evidence" value="ECO:0007669"/>
    <property type="project" value="UniProtKB-KW"/>
</dbReference>
<evidence type="ECO:0000256" key="1">
    <source>
        <dbReference type="ARBA" id="ARBA00009437"/>
    </source>
</evidence>
<dbReference type="GO" id="GO:0003700">
    <property type="term" value="F:DNA-binding transcription factor activity"/>
    <property type="evidence" value="ECO:0007669"/>
    <property type="project" value="InterPro"/>
</dbReference>
<sequence length="283" mass="31507">MQVSLQALKAFESAARLGSFKAAADELSITPTAISHHINNLESRLNVDLFYRQVRKITLTPTGEYLSAATSDGFNRIDQALAAVHAAGATVKITTTSSLAALRLIPALQELAVSQPNLKVDISTSESVDKQSHTLPIRFGQQHNTNADDIIKTEQFNVFGSYKASDTPWQNGPVTLYTTKWKNNALSEPPLKQWLTQNNLDPALFIIKTFDQELFGIQEAMAGSGLVFCSTTLVQRLLNTELLKHCNTQPIASEFCYYVPNKQRFQTRDTHLVLEWLEELLNL</sequence>
<evidence type="ECO:0000256" key="2">
    <source>
        <dbReference type="ARBA" id="ARBA00023015"/>
    </source>
</evidence>
<dbReference type="PROSITE" id="PS50931">
    <property type="entry name" value="HTH_LYSR"/>
    <property type="match status" value="1"/>
</dbReference>
<dbReference type="SUPFAM" id="SSF46785">
    <property type="entry name" value="Winged helix' DNA-binding domain"/>
    <property type="match status" value="1"/>
</dbReference>
<dbReference type="Gene3D" id="1.10.10.10">
    <property type="entry name" value="Winged helix-like DNA-binding domain superfamily/Winged helix DNA-binding domain"/>
    <property type="match status" value="1"/>
</dbReference>
<keyword evidence="3" id="KW-0238">DNA-binding</keyword>
<comment type="similarity">
    <text evidence="1">Belongs to the LysR transcriptional regulatory family.</text>
</comment>
<comment type="caution">
    <text evidence="6">The sequence shown here is derived from an EMBL/GenBank/DDBJ whole genome shotgun (WGS) entry which is preliminary data.</text>
</comment>
<dbReference type="AlphaFoldDB" id="A0A7V1CXW1"/>
<dbReference type="Pfam" id="PF00126">
    <property type="entry name" value="HTH_1"/>
    <property type="match status" value="1"/>
</dbReference>
<evidence type="ECO:0000256" key="3">
    <source>
        <dbReference type="ARBA" id="ARBA00023125"/>
    </source>
</evidence>
<protein>
    <submittedName>
        <fullName evidence="6">LysR family transcriptional regulator</fullName>
    </submittedName>
</protein>
<dbReference type="EMBL" id="DRGM01000076">
    <property type="protein sequence ID" value="HEA16180.1"/>
    <property type="molecule type" value="Genomic_DNA"/>
</dbReference>
<name>A0A7V1CXW1_9GAMM</name>
<evidence type="ECO:0000313" key="6">
    <source>
        <dbReference type="EMBL" id="HEA16180.1"/>
    </source>
</evidence>
<feature type="domain" description="HTH lysR-type" evidence="5">
    <location>
        <begin position="3"/>
        <end position="60"/>
    </location>
</feature>
<reference evidence="6" key="1">
    <citation type="journal article" date="2020" name="mSystems">
        <title>Genome- and Community-Level Interaction Insights into Carbon Utilization and Element Cycling Functions of Hydrothermarchaeota in Hydrothermal Sediment.</title>
        <authorList>
            <person name="Zhou Z."/>
            <person name="Liu Y."/>
            <person name="Xu W."/>
            <person name="Pan J."/>
            <person name="Luo Z.H."/>
            <person name="Li M."/>
        </authorList>
    </citation>
    <scope>NUCLEOTIDE SEQUENCE [LARGE SCALE GENOMIC DNA]</scope>
    <source>
        <strain evidence="6">HyVt-346</strain>
    </source>
</reference>
<dbReference type="FunFam" id="1.10.10.10:FF:000001">
    <property type="entry name" value="LysR family transcriptional regulator"/>
    <property type="match status" value="1"/>
</dbReference>
<accession>A0A7V1CXW1</accession>
<dbReference type="InterPro" id="IPR036390">
    <property type="entry name" value="WH_DNA-bd_sf"/>
</dbReference>
<dbReference type="SUPFAM" id="SSF53850">
    <property type="entry name" value="Periplasmic binding protein-like II"/>
    <property type="match status" value="1"/>
</dbReference>
<dbReference type="Proteomes" id="UP000886188">
    <property type="component" value="Unassembled WGS sequence"/>
</dbReference>
<keyword evidence="2" id="KW-0805">Transcription regulation</keyword>
<evidence type="ECO:0000259" key="5">
    <source>
        <dbReference type="PROSITE" id="PS50931"/>
    </source>
</evidence>
<keyword evidence="4" id="KW-0804">Transcription</keyword>